<comment type="cofactor">
    <cofactor evidence="1">
        <name>FAD</name>
        <dbReference type="ChEBI" id="CHEBI:57692"/>
    </cofactor>
</comment>
<evidence type="ECO:0000313" key="9">
    <source>
        <dbReference type="Proteomes" id="UP001148614"/>
    </source>
</evidence>
<dbReference type="InterPro" id="IPR045170">
    <property type="entry name" value="MTOX"/>
</dbReference>
<dbReference type="PANTHER" id="PTHR10961:SF46">
    <property type="entry name" value="PEROXISOMAL SARCOSINE OXIDASE"/>
    <property type="match status" value="1"/>
</dbReference>
<dbReference type="GO" id="GO:0004657">
    <property type="term" value="F:proline dehydrogenase activity"/>
    <property type="evidence" value="ECO:0007669"/>
    <property type="project" value="TreeGrafter"/>
</dbReference>
<dbReference type="GO" id="GO:0008115">
    <property type="term" value="F:sarcosine oxidase activity"/>
    <property type="evidence" value="ECO:0007669"/>
    <property type="project" value="TreeGrafter"/>
</dbReference>
<evidence type="ECO:0000256" key="5">
    <source>
        <dbReference type="ARBA" id="ARBA00023002"/>
    </source>
</evidence>
<feature type="region of interest" description="Disordered" evidence="6">
    <location>
        <begin position="141"/>
        <end position="171"/>
    </location>
</feature>
<dbReference type="GO" id="GO:0050660">
    <property type="term" value="F:flavin adenine dinucleotide binding"/>
    <property type="evidence" value="ECO:0007669"/>
    <property type="project" value="InterPro"/>
</dbReference>
<keyword evidence="4" id="KW-0274">FAD</keyword>
<evidence type="ECO:0000256" key="3">
    <source>
        <dbReference type="ARBA" id="ARBA00022630"/>
    </source>
</evidence>
<feature type="compositionally biased region" description="Polar residues" evidence="6">
    <location>
        <begin position="1"/>
        <end position="23"/>
    </location>
</feature>
<evidence type="ECO:0000256" key="2">
    <source>
        <dbReference type="ARBA" id="ARBA00010989"/>
    </source>
</evidence>
<evidence type="ECO:0000256" key="4">
    <source>
        <dbReference type="ARBA" id="ARBA00022827"/>
    </source>
</evidence>
<gene>
    <name evidence="8" type="ORF">NPX13_g6736</name>
</gene>
<dbReference type="Gene3D" id="3.30.9.10">
    <property type="entry name" value="D-Amino Acid Oxidase, subunit A, domain 2"/>
    <property type="match status" value="1"/>
</dbReference>
<evidence type="ECO:0000259" key="7">
    <source>
        <dbReference type="Pfam" id="PF01266"/>
    </source>
</evidence>
<dbReference type="PANTHER" id="PTHR10961">
    <property type="entry name" value="PEROXISOMAL SARCOSINE OXIDASE"/>
    <property type="match status" value="1"/>
</dbReference>
<comment type="caution">
    <text evidence="8">The sequence shown here is derived from an EMBL/GenBank/DDBJ whole genome shotgun (WGS) entry which is preliminary data.</text>
</comment>
<sequence length="171" mass="18125">MARLTDSTQNTVSPLSGNTNLATDGQEDRQKSEFKVPKSILIIGSGVFGLSTALALTQRSEFPSNTPITIIDRSPDPDVFPARDASSIDSSRIIRADYADLAYAELAAEAQKHWRQNIEDPKSLGGEGRYNKSGLLLAAENGTDGATVRPDGHPTGLGSRAQIANGRTGAT</sequence>
<dbReference type="InterPro" id="IPR036188">
    <property type="entry name" value="FAD/NAD-bd_sf"/>
</dbReference>
<reference evidence="8" key="1">
    <citation type="submission" date="2022-07" db="EMBL/GenBank/DDBJ databases">
        <title>Genome Sequence of Xylaria arbuscula.</title>
        <authorList>
            <person name="Buettner E."/>
        </authorList>
    </citation>
    <scope>NUCLEOTIDE SEQUENCE</scope>
    <source>
        <strain evidence="8">VT107</strain>
    </source>
</reference>
<organism evidence="8 9">
    <name type="scientific">Xylaria arbuscula</name>
    <dbReference type="NCBI Taxonomy" id="114810"/>
    <lineage>
        <taxon>Eukaryota</taxon>
        <taxon>Fungi</taxon>
        <taxon>Dikarya</taxon>
        <taxon>Ascomycota</taxon>
        <taxon>Pezizomycotina</taxon>
        <taxon>Sordariomycetes</taxon>
        <taxon>Xylariomycetidae</taxon>
        <taxon>Xylariales</taxon>
        <taxon>Xylariaceae</taxon>
        <taxon>Xylaria</taxon>
    </lineage>
</organism>
<keyword evidence="3" id="KW-0285">Flavoprotein</keyword>
<dbReference type="VEuPathDB" id="FungiDB:F4678DRAFT_443727"/>
<feature type="region of interest" description="Disordered" evidence="6">
    <location>
        <begin position="1"/>
        <end position="33"/>
    </location>
</feature>
<dbReference type="Gene3D" id="3.50.50.60">
    <property type="entry name" value="FAD/NAD(P)-binding domain"/>
    <property type="match status" value="1"/>
</dbReference>
<dbReference type="EMBL" id="JANPWZ010001230">
    <property type="protein sequence ID" value="KAJ3567524.1"/>
    <property type="molecule type" value="Genomic_DNA"/>
</dbReference>
<feature type="domain" description="FAD dependent oxidoreductase" evidence="7">
    <location>
        <begin position="40"/>
        <end position="142"/>
    </location>
</feature>
<dbReference type="AlphaFoldDB" id="A0A9W8TL45"/>
<evidence type="ECO:0000256" key="1">
    <source>
        <dbReference type="ARBA" id="ARBA00001974"/>
    </source>
</evidence>
<protein>
    <recommendedName>
        <fullName evidence="7">FAD dependent oxidoreductase domain-containing protein</fullName>
    </recommendedName>
</protein>
<comment type="similarity">
    <text evidence="2">Belongs to the MSOX/MTOX family.</text>
</comment>
<dbReference type="InterPro" id="IPR006076">
    <property type="entry name" value="FAD-dep_OxRdtase"/>
</dbReference>
<dbReference type="Proteomes" id="UP001148614">
    <property type="component" value="Unassembled WGS sequence"/>
</dbReference>
<accession>A0A9W8TL45</accession>
<dbReference type="Pfam" id="PF01266">
    <property type="entry name" value="DAO"/>
    <property type="match status" value="1"/>
</dbReference>
<proteinExistence type="inferred from homology"/>
<dbReference type="SUPFAM" id="SSF51905">
    <property type="entry name" value="FAD/NAD(P)-binding domain"/>
    <property type="match status" value="1"/>
</dbReference>
<dbReference type="GO" id="GO:0050031">
    <property type="term" value="F:L-pipecolate oxidase activity"/>
    <property type="evidence" value="ECO:0007669"/>
    <property type="project" value="TreeGrafter"/>
</dbReference>
<evidence type="ECO:0000313" key="8">
    <source>
        <dbReference type="EMBL" id="KAJ3567524.1"/>
    </source>
</evidence>
<keyword evidence="9" id="KW-1185">Reference proteome</keyword>
<evidence type="ECO:0000256" key="6">
    <source>
        <dbReference type="SAM" id="MobiDB-lite"/>
    </source>
</evidence>
<name>A0A9W8TL45_9PEZI</name>
<keyword evidence="5" id="KW-0560">Oxidoreductase</keyword>